<dbReference type="EMBL" id="ML996084">
    <property type="protein sequence ID" value="KAF2153625.1"/>
    <property type="molecule type" value="Genomic_DNA"/>
</dbReference>
<evidence type="ECO:0000313" key="8">
    <source>
        <dbReference type="EMBL" id="KAF2153625.1"/>
    </source>
</evidence>
<dbReference type="InterPro" id="IPR049326">
    <property type="entry name" value="Rhodopsin_dom_fungi"/>
</dbReference>
<accession>A0A9P4J5L3</accession>
<evidence type="ECO:0000313" key="9">
    <source>
        <dbReference type="Proteomes" id="UP000799439"/>
    </source>
</evidence>
<feature type="domain" description="Rhodopsin" evidence="7">
    <location>
        <begin position="105"/>
        <end position="194"/>
    </location>
</feature>
<dbReference type="PANTHER" id="PTHR33048:SF165">
    <property type="entry name" value="INTEGRAL MEMBRANE PROTEIN"/>
    <property type="match status" value="1"/>
</dbReference>
<organism evidence="8 9">
    <name type="scientific">Myriangium duriaei CBS 260.36</name>
    <dbReference type="NCBI Taxonomy" id="1168546"/>
    <lineage>
        <taxon>Eukaryota</taxon>
        <taxon>Fungi</taxon>
        <taxon>Dikarya</taxon>
        <taxon>Ascomycota</taxon>
        <taxon>Pezizomycotina</taxon>
        <taxon>Dothideomycetes</taxon>
        <taxon>Dothideomycetidae</taxon>
        <taxon>Myriangiales</taxon>
        <taxon>Myriangiaceae</taxon>
        <taxon>Myriangium</taxon>
    </lineage>
</organism>
<dbReference type="AlphaFoldDB" id="A0A9P4J5L3"/>
<dbReference type="GO" id="GO:0016020">
    <property type="term" value="C:membrane"/>
    <property type="evidence" value="ECO:0007669"/>
    <property type="project" value="UniProtKB-SubCell"/>
</dbReference>
<dbReference type="Proteomes" id="UP000799439">
    <property type="component" value="Unassembled WGS sequence"/>
</dbReference>
<comment type="similarity">
    <text evidence="5">Belongs to the SAT4 family.</text>
</comment>
<name>A0A9P4J5L3_9PEZI</name>
<gene>
    <name evidence="8" type="ORF">K461DRAFT_266762</name>
</gene>
<evidence type="ECO:0000259" key="7">
    <source>
        <dbReference type="Pfam" id="PF20684"/>
    </source>
</evidence>
<feature type="transmembrane region" description="Helical" evidence="6">
    <location>
        <begin position="84"/>
        <end position="117"/>
    </location>
</feature>
<dbReference type="InterPro" id="IPR052337">
    <property type="entry name" value="SAT4-like"/>
</dbReference>
<feature type="transmembrane region" description="Helical" evidence="6">
    <location>
        <begin position="12"/>
        <end position="31"/>
    </location>
</feature>
<comment type="subcellular location">
    <subcellularLocation>
        <location evidence="1">Membrane</location>
        <topology evidence="1">Multi-pass membrane protein</topology>
    </subcellularLocation>
</comment>
<sequence length="250" mass="27530">MHLEDLGPAVVQSIWIQISIAVIIVALRAYTASRSGDRWRWDFIWILLSLILAVASAICNTISATHGMGSHISHLSIPEIKDLLFWTFLGIYLGTLSIACITGGLTDIFLALFPIIFVWDLKTSMKIKIGFCALMGVGIIPGIVSLYRIHTLGLIYHELDATYALGTFSVWAGVEMCSLIILGSIPPLRPLFKKGISKVSTKARTTNATLLLKKTEVHTHVDRLEDVDVIDYKKPVVQVAVLGGERTDML</sequence>
<feature type="transmembrane region" description="Helical" evidence="6">
    <location>
        <begin position="43"/>
        <end position="64"/>
    </location>
</feature>
<evidence type="ECO:0000256" key="1">
    <source>
        <dbReference type="ARBA" id="ARBA00004141"/>
    </source>
</evidence>
<comment type="caution">
    <text evidence="8">The sequence shown here is derived from an EMBL/GenBank/DDBJ whole genome shotgun (WGS) entry which is preliminary data.</text>
</comment>
<keyword evidence="4 6" id="KW-0472">Membrane</keyword>
<dbReference type="PANTHER" id="PTHR33048">
    <property type="entry name" value="PTH11-LIKE INTEGRAL MEMBRANE PROTEIN (AFU_ORTHOLOGUE AFUA_5G11245)"/>
    <property type="match status" value="1"/>
</dbReference>
<evidence type="ECO:0000256" key="2">
    <source>
        <dbReference type="ARBA" id="ARBA00022692"/>
    </source>
</evidence>
<feature type="transmembrane region" description="Helical" evidence="6">
    <location>
        <begin position="129"/>
        <end position="149"/>
    </location>
</feature>
<feature type="domain" description="Rhodopsin" evidence="7">
    <location>
        <begin position="27"/>
        <end position="91"/>
    </location>
</feature>
<keyword evidence="2 6" id="KW-0812">Transmembrane</keyword>
<reference evidence="8" key="1">
    <citation type="journal article" date="2020" name="Stud. Mycol.">
        <title>101 Dothideomycetes genomes: a test case for predicting lifestyles and emergence of pathogens.</title>
        <authorList>
            <person name="Haridas S."/>
            <person name="Albert R."/>
            <person name="Binder M."/>
            <person name="Bloem J."/>
            <person name="Labutti K."/>
            <person name="Salamov A."/>
            <person name="Andreopoulos B."/>
            <person name="Baker S."/>
            <person name="Barry K."/>
            <person name="Bills G."/>
            <person name="Bluhm B."/>
            <person name="Cannon C."/>
            <person name="Castanera R."/>
            <person name="Culley D."/>
            <person name="Daum C."/>
            <person name="Ezra D."/>
            <person name="Gonzalez J."/>
            <person name="Henrissat B."/>
            <person name="Kuo A."/>
            <person name="Liang C."/>
            <person name="Lipzen A."/>
            <person name="Lutzoni F."/>
            <person name="Magnuson J."/>
            <person name="Mondo S."/>
            <person name="Nolan M."/>
            <person name="Ohm R."/>
            <person name="Pangilinan J."/>
            <person name="Park H.-J."/>
            <person name="Ramirez L."/>
            <person name="Alfaro M."/>
            <person name="Sun H."/>
            <person name="Tritt A."/>
            <person name="Yoshinaga Y."/>
            <person name="Zwiers L.-H."/>
            <person name="Turgeon B."/>
            <person name="Goodwin S."/>
            <person name="Spatafora J."/>
            <person name="Crous P."/>
            <person name="Grigoriev I."/>
        </authorList>
    </citation>
    <scope>NUCLEOTIDE SEQUENCE</scope>
    <source>
        <strain evidence="8">CBS 260.36</strain>
    </source>
</reference>
<evidence type="ECO:0000256" key="6">
    <source>
        <dbReference type="SAM" id="Phobius"/>
    </source>
</evidence>
<dbReference type="Pfam" id="PF20684">
    <property type="entry name" value="Fung_rhodopsin"/>
    <property type="match status" value="2"/>
</dbReference>
<protein>
    <recommendedName>
        <fullName evidence="7">Rhodopsin domain-containing protein</fullName>
    </recommendedName>
</protein>
<keyword evidence="9" id="KW-1185">Reference proteome</keyword>
<keyword evidence="3 6" id="KW-1133">Transmembrane helix</keyword>
<evidence type="ECO:0000256" key="3">
    <source>
        <dbReference type="ARBA" id="ARBA00022989"/>
    </source>
</evidence>
<feature type="transmembrane region" description="Helical" evidence="6">
    <location>
        <begin position="161"/>
        <end position="185"/>
    </location>
</feature>
<proteinExistence type="inferred from homology"/>
<evidence type="ECO:0000256" key="4">
    <source>
        <dbReference type="ARBA" id="ARBA00023136"/>
    </source>
</evidence>
<evidence type="ECO:0000256" key="5">
    <source>
        <dbReference type="ARBA" id="ARBA00038359"/>
    </source>
</evidence>
<dbReference type="OrthoDB" id="3934549at2759"/>